<protein>
    <submittedName>
        <fullName evidence="2">Uncharacterized protein</fullName>
    </submittedName>
</protein>
<keyword evidence="3" id="KW-1185">Reference proteome</keyword>
<evidence type="ECO:0000313" key="3">
    <source>
        <dbReference type="Proteomes" id="UP000027002"/>
    </source>
</evidence>
<feature type="region of interest" description="Disordered" evidence="1">
    <location>
        <begin position="1"/>
        <end position="49"/>
    </location>
</feature>
<organism evidence="2 3">
    <name type="scientific">Ustilaginoidea virens</name>
    <name type="common">Rice false smut fungus</name>
    <name type="synonym">Villosiclava virens</name>
    <dbReference type="NCBI Taxonomy" id="1159556"/>
    <lineage>
        <taxon>Eukaryota</taxon>
        <taxon>Fungi</taxon>
        <taxon>Dikarya</taxon>
        <taxon>Ascomycota</taxon>
        <taxon>Pezizomycotina</taxon>
        <taxon>Sordariomycetes</taxon>
        <taxon>Hypocreomycetidae</taxon>
        <taxon>Hypocreales</taxon>
        <taxon>Clavicipitaceae</taxon>
        <taxon>Ustilaginoidea</taxon>
    </lineage>
</organism>
<name>A0A8E5HI80_USTVR</name>
<dbReference type="RefSeq" id="XP_042993537.1">
    <property type="nucleotide sequence ID" value="XM_043137603.1"/>
</dbReference>
<evidence type="ECO:0000256" key="1">
    <source>
        <dbReference type="SAM" id="MobiDB-lite"/>
    </source>
</evidence>
<gene>
    <name evidence="2" type="ORF">UV8b_00105</name>
</gene>
<dbReference type="Proteomes" id="UP000027002">
    <property type="component" value="Chromosome 1"/>
</dbReference>
<dbReference type="GeneID" id="66060883"/>
<evidence type="ECO:0000313" key="2">
    <source>
        <dbReference type="EMBL" id="QUC15864.1"/>
    </source>
</evidence>
<dbReference type="AlphaFoldDB" id="A0A8E5HI80"/>
<accession>A0A8E5HI80</accession>
<reference evidence="2" key="1">
    <citation type="submission" date="2020-03" db="EMBL/GenBank/DDBJ databases">
        <title>A mixture of massive structural variations and highly conserved coding sequences in Ustilaginoidea virens genome.</title>
        <authorList>
            <person name="Zhang K."/>
            <person name="Zhao Z."/>
            <person name="Zhang Z."/>
            <person name="Li Y."/>
            <person name="Hsiang T."/>
            <person name="Sun W."/>
        </authorList>
    </citation>
    <scope>NUCLEOTIDE SEQUENCE</scope>
    <source>
        <strain evidence="2">UV-8b</strain>
    </source>
</reference>
<dbReference type="EMBL" id="CP072753">
    <property type="protein sequence ID" value="QUC15864.1"/>
    <property type="molecule type" value="Genomic_DNA"/>
</dbReference>
<proteinExistence type="predicted"/>
<dbReference type="KEGG" id="uvi:66060883"/>
<sequence length="98" mass="11087">MLENQELGPRNESSSETKRSAELTSREQGSTAKLKSQARARLPPSQEVWKRQRQIASCEDELEHAVLGRKDDAPDCRAQPDDCESTKRLKELRVPLNA</sequence>
<feature type="compositionally biased region" description="Basic and acidic residues" evidence="1">
    <location>
        <begin position="13"/>
        <end position="25"/>
    </location>
</feature>